<organism evidence="1 2">
    <name type="scientific">Candidatus Caccoplasma intestinavium</name>
    <dbReference type="NCBI Taxonomy" id="2840716"/>
    <lineage>
        <taxon>Bacteria</taxon>
        <taxon>Pseudomonadati</taxon>
        <taxon>Bacteroidota</taxon>
        <taxon>Bacteroidia</taxon>
        <taxon>Bacteroidales</taxon>
        <taxon>Bacteroidaceae</taxon>
        <taxon>Bacteroidaceae incertae sedis</taxon>
        <taxon>Candidatus Caccoplasma</taxon>
    </lineage>
</organism>
<name>A0A9D1GGR2_9BACT</name>
<sequence length="159" mass="18610">MKLTLAFSIIFFYGTTICALSQEQSPSIPANQETIPNGRKYVPKQEIPFEQAIMVLGFEKTLSSKKESLLIQNRTQETVTRIKLRIVYKTPQNEMLDYREIFLDKEILPGMTKKFSIDSFDENRQYYYYMTPPTGKSIESSYPFKITFTLLRYDIAITR</sequence>
<dbReference type="EMBL" id="DVKT01000069">
    <property type="protein sequence ID" value="HIT40222.1"/>
    <property type="molecule type" value="Genomic_DNA"/>
</dbReference>
<reference evidence="1" key="1">
    <citation type="submission" date="2020-10" db="EMBL/GenBank/DDBJ databases">
        <authorList>
            <person name="Gilroy R."/>
        </authorList>
    </citation>
    <scope>NUCLEOTIDE SEQUENCE</scope>
    <source>
        <strain evidence="1">21143</strain>
    </source>
</reference>
<proteinExistence type="predicted"/>
<gene>
    <name evidence="1" type="ORF">IAD06_09345</name>
</gene>
<reference evidence="1" key="2">
    <citation type="journal article" date="2021" name="PeerJ">
        <title>Extensive microbial diversity within the chicken gut microbiome revealed by metagenomics and culture.</title>
        <authorList>
            <person name="Gilroy R."/>
            <person name="Ravi A."/>
            <person name="Getino M."/>
            <person name="Pursley I."/>
            <person name="Horton D.L."/>
            <person name="Alikhan N.F."/>
            <person name="Baker D."/>
            <person name="Gharbi K."/>
            <person name="Hall N."/>
            <person name="Watson M."/>
            <person name="Adriaenssens E.M."/>
            <person name="Foster-Nyarko E."/>
            <person name="Jarju S."/>
            <person name="Secka A."/>
            <person name="Antonio M."/>
            <person name="Oren A."/>
            <person name="Chaudhuri R.R."/>
            <person name="La Ragione R."/>
            <person name="Hildebrand F."/>
            <person name="Pallen M.J."/>
        </authorList>
    </citation>
    <scope>NUCLEOTIDE SEQUENCE</scope>
    <source>
        <strain evidence="1">21143</strain>
    </source>
</reference>
<dbReference type="Proteomes" id="UP000886722">
    <property type="component" value="Unassembled WGS sequence"/>
</dbReference>
<protein>
    <submittedName>
        <fullName evidence="1">Uncharacterized protein</fullName>
    </submittedName>
</protein>
<accession>A0A9D1GGR2</accession>
<evidence type="ECO:0000313" key="2">
    <source>
        <dbReference type="Proteomes" id="UP000886722"/>
    </source>
</evidence>
<dbReference type="AlphaFoldDB" id="A0A9D1GGR2"/>
<comment type="caution">
    <text evidence="1">The sequence shown here is derived from an EMBL/GenBank/DDBJ whole genome shotgun (WGS) entry which is preliminary data.</text>
</comment>
<evidence type="ECO:0000313" key="1">
    <source>
        <dbReference type="EMBL" id="HIT40222.1"/>
    </source>
</evidence>